<protein>
    <submittedName>
        <fullName evidence="1">Uncharacterized protein LOC110055849</fullName>
    </submittedName>
</protein>
<dbReference type="OrthoDB" id="10048659at2759"/>
<sequence>MPWQCSICGEFTADTRERLVNHIGRCHGNDPNFHIVCGLDGCTTSFKKYFSWRKHLTRNHAEQSSQPEPEGNEDALNQDQNRHINRDELNTEDNARSAALYILKIQEQCSLTHSAVEKIIANTTGIVRQAISTVEMQVESCLRESNIDQQTIAKLKEIFGEDNVATNPFHNLETTTQQLAYFKTEFQLKEPKRIILGQTEVFRRKNGIIRQVQSNDEAHYIPLLESLKNLLSDEFILNEIESPHISTDGLIKDYCDGENYKTHPLFSLKPTALQIMLYYDDLETCNVLGSRDTGHSLVVNGQQRTIHGSIAYTSADNLGAQALGGFKESCSAHRPCRYCLGTLDEMKSKFHENDFVLRTKDGHDKQCDEVLTHGEHFSKTYGINRKPVLNESKYYHVIGGLPADIMHDILEGVLQYEVKELLKHYIKVEHLFTLEHLNHQIASYDFGYYNEKNRPSQITELKLSSADNSLRQHAVQMWCLGIHLPLMIGDMIPTDDAHWNLFIKLLEIMSICFSPTISADQMAYLQILIQDHHMEFCRLYPECSVIPKMHFMIHMPTLMLRHGPLLRAWCMRYEAKHHYFKHLSTVIGNYKNLSYTLAMRHQHWLCYMQQTGNHESSFLEKGLEIHSGSKVFAGDLRYFNELHQKVDQINEITEITKPKSISVHGTTYKVGCVMWVGLDEKEMPSFALVKDICVVETNLSGIWFVTEVLHTAAFSKHFNAYEVNNTKHLSVIKQQELVYPLPLHIITIKDQEDEKHFVCPKYQIPSV</sequence>
<accession>A0A7D9HQX1</accession>
<name>A0A7D9HQX1_PARCT</name>
<proteinExistence type="predicted"/>
<dbReference type="InterPro" id="IPR013087">
    <property type="entry name" value="Znf_C2H2_type"/>
</dbReference>
<dbReference type="Proteomes" id="UP001152795">
    <property type="component" value="Unassembled WGS sequence"/>
</dbReference>
<dbReference type="AlphaFoldDB" id="A0A7D9HQX1"/>
<dbReference type="SMART" id="SM00355">
    <property type="entry name" value="ZnF_C2H2"/>
    <property type="match status" value="2"/>
</dbReference>
<gene>
    <name evidence="1" type="ORF">PACLA_8A076371</name>
</gene>
<evidence type="ECO:0000313" key="1">
    <source>
        <dbReference type="EMBL" id="CAB3988584.1"/>
    </source>
</evidence>
<keyword evidence="2" id="KW-1185">Reference proteome</keyword>
<dbReference type="PANTHER" id="PTHR31912:SF34">
    <property type="entry name" value="NOTOCHORD-RELATED PROTEIN"/>
    <property type="match status" value="1"/>
</dbReference>
<dbReference type="PANTHER" id="PTHR31912">
    <property type="entry name" value="IP13529P"/>
    <property type="match status" value="1"/>
</dbReference>
<dbReference type="EMBL" id="CACRXK020001348">
    <property type="protein sequence ID" value="CAB3988584.1"/>
    <property type="molecule type" value="Genomic_DNA"/>
</dbReference>
<reference evidence="1" key="1">
    <citation type="submission" date="2020-04" db="EMBL/GenBank/DDBJ databases">
        <authorList>
            <person name="Alioto T."/>
            <person name="Alioto T."/>
            <person name="Gomez Garrido J."/>
        </authorList>
    </citation>
    <scope>NUCLEOTIDE SEQUENCE</scope>
    <source>
        <strain evidence="1">A484AB</strain>
    </source>
</reference>
<evidence type="ECO:0000313" key="2">
    <source>
        <dbReference type="Proteomes" id="UP001152795"/>
    </source>
</evidence>
<comment type="caution">
    <text evidence="1">The sequence shown here is derived from an EMBL/GenBank/DDBJ whole genome shotgun (WGS) entry which is preliminary data.</text>
</comment>
<dbReference type="PROSITE" id="PS00028">
    <property type="entry name" value="ZINC_FINGER_C2H2_1"/>
    <property type="match status" value="1"/>
</dbReference>
<organism evidence="1 2">
    <name type="scientific">Paramuricea clavata</name>
    <name type="common">Red gorgonian</name>
    <name type="synonym">Violescent sea-whip</name>
    <dbReference type="NCBI Taxonomy" id="317549"/>
    <lineage>
        <taxon>Eukaryota</taxon>
        <taxon>Metazoa</taxon>
        <taxon>Cnidaria</taxon>
        <taxon>Anthozoa</taxon>
        <taxon>Octocorallia</taxon>
        <taxon>Malacalcyonacea</taxon>
        <taxon>Plexauridae</taxon>
        <taxon>Paramuricea</taxon>
    </lineage>
</organism>